<proteinExistence type="predicted"/>
<evidence type="ECO:0000256" key="1">
    <source>
        <dbReference type="SAM" id="MobiDB-lite"/>
    </source>
</evidence>
<sequence length="225" mass="25321">MPHKGKRSSKSSRSHRGSRRVDETGELPRDPDSDWQQFQHLYNLVVQRVQLQGQFQELVAQLAARRAGIQTAEELYAIFINMDFRLIHGLSSSANAARGRRGVLHEATKNHQTEEIDDPIMANYRELGSAFSFHQHVQAIPQSLGEFAAEEQAIIRSLANIQDTLAELFRDILNLQTWLQFMLGEDPMPKDFVFFRGNGGDDDGHDDGDGPGGSTLDSGEHVVYY</sequence>
<evidence type="ECO:0000313" key="2">
    <source>
        <dbReference type="EMBL" id="KAJ4321995.1"/>
    </source>
</evidence>
<feature type="compositionally biased region" description="Basic residues" evidence="1">
    <location>
        <begin position="1"/>
        <end position="18"/>
    </location>
</feature>
<feature type="region of interest" description="Disordered" evidence="1">
    <location>
        <begin position="195"/>
        <end position="218"/>
    </location>
</feature>
<protein>
    <submittedName>
        <fullName evidence="2">Uncharacterized protein</fullName>
    </submittedName>
</protein>
<dbReference type="Proteomes" id="UP001140502">
    <property type="component" value="Unassembled WGS sequence"/>
</dbReference>
<feature type="compositionally biased region" description="Basic and acidic residues" evidence="1">
    <location>
        <begin position="19"/>
        <end position="32"/>
    </location>
</feature>
<name>A0A9W9BPC2_9HYPO</name>
<keyword evidence="3" id="KW-1185">Reference proteome</keyword>
<dbReference type="OrthoDB" id="10371221at2759"/>
<dbReference type="EMBL" id="JAPEUR010000088">
    <property type="protein sequence ID" value="KAJ4321995.1"/>
    <property type="molecule type" value="Genomic_DNA"/>
</dbReference>
<accession>A0A9W9BPC2</accession>
<feature type="region of interest" description="Disordered" evidence="1">
    <location>
        <begin position="1"/>
        <end position="32"/>
    </location>
</feature>
<comment type="caution">
    <text evidence="2">The sequence shown here is derived from an EMBL/GenBank/DDBJ whole genome shotgun (WGS) entry which is preliminary data.</text>
</comment>
<gene>
    <name evidence="2" type="ORF">N0V84_005042</name>
</gene>
<organism evidence="2 3">
    <name type="scientific">Fusarium piperis</name>
    <dbReference type="NCBI Taxonomy" id="1435070"/>
    <lineage>
        <taxon>Eukaryota</taxon>
        <taxon>Fungi</taxon>
        <taxon>Dikarya</taxon>
        <taxon>Ascomycota</taxon>
        <taxon>Pezizomycotina</taxon>
        <taxon>Sordariomycetes</taxon>
        <taxon>Hypocreomycetidae</taxon>
        <taxon>Hypocreales</taxon>
        <taxon>Nectriaceae</taxon>
        <taxon>Fusarium</taxon>
        <taxon>Fusarium solani species complex</taxon>
    </lineage>
</organism>
<dbReference type="AlphaFoldDB" id="A0A9W9BPC2"/>
<reference evidence="2" key="1">
    <citation type="submission" date="2022-10" db="EMBL/GenBank/DDBJ databases">
        <title>Tapping the CABI collections for fungal endophytes: first genome assemblies for Collariella, Neodidymelliopsis, Ascochyta clinopodiicola, Didymella pomorum, Didymosphaeria variabile, Neocosmospora piperis and Neocucurbitaria cava.</title>
        <authorList>
            <person name="Hill R."/>
        </authorList>
    </citation>
    <scope>NUCLEOTIDE SEQUENCE</scope>
    <source>
        <strain evidence="2">IMI 366586</strain>
    </source>
</reference>
<evidence type="ECO:0000313" key="3">
    <source>
        <dbReference type="Proteomes" id="UP001140502"/>
    </source>
</evidence>